<name>A0A834ZZH8_9POAL</name>
<gene>
    <name evidence="8" type="ORF">HU200_065814</name>
</gene>
<feature type="domain" description="WRKY" evidence="7">
    <location>
        <begin position="106"/>
        <end position="170"/>
    </location>
</feature>
<keyword evidence="6" id="KW-0539">Nucleus</keyword>
<accession>A0A834ZZH8</accession>
<evidence type="ECO:0000256" key="5">
    <source>
        <dbReference type="ARBA" id="ARBA00023163"/>
    </source>
</evidence>
<keyword evidence="9" id="KW-1185">Reference proteome</keyword>
<comment type="caution">
    <text evidence="8">The sequence shown here is derived from an EMBL/GenBank/DDBJ whole genome shotgun (WGS) entry which is preliminary data.</text>
</comment>
<dbReference type="Pfam" id="PF03106">
    <property type="entry name" value="WRKY"/>
    <property type="match status" value="1"/>
</dbReference>
<evidence type="ECO:0000256" key="3">
    <source>
        <dbReference type="ARBA" id="ARBA00023015"/>
    </source>
</evidence>
<sequence length="278" mass="30769">MEHHEKIAALKSQASRPFSSSSFMSSQKLLQDFTATGSPPITVLDEAVLVRPKVTRFPSLPSDLLTEITATIDAGSDTTCEEMEVDTEQANCCGHLTACHTVKKPTGSRLSFDGYNWRKYGQKKVKGSEFPRSYYKCTHPSCTAKRKVETTVNGQIVEVVYSDEHNHPKPHSTSTPPWKPLSSTSTEVMFSNMHATNNAGVERQFGTIQACDTPVPVSGSSCIFLDEFGNIKDFTGSNKRYVCIPKHSAIWILLLLQFARNEGNAAFAQFGTHNDQHF</sequence>
<dbReference type="PANTHER" id="PTHR31221">
    <property type="entry name" value="WRKY TRANSCRIPTION FACTOR PROTEIN 1-RELATED"/>
    <property type="match status" value="1"/>
</dbReference>
<dbReference type="InterPro" id="IPR003657">
    <property type="entry name" value="WRKY_dom"/>
</dbReference>
<dbReference type="EMBL" id="JACEFO010002892">
    <property type="protein sequence ID" value="KAF8646590.1"/>
    <property type="molecule type" value="Genomic_DNA"/>
</dbReference>
<proteinExistence type="predicted"/>
<protein>
    <recommendedName>
        <fullName evidence="7">WRKY domain-containing protein</fullName>
    </recommendedName>
</protein>
<dbReference type="GO" id="GO:0003700">
    <property type="term" value="F:DNA-binding transcription factor activity"/>
    <property type="evidence" value="ECO:0007669"/>
    <property type="project" value="InterPro"/>
</dbReference>
<comment type="subcellular location">
    <subcellularLocation>
        <location evidence="1">Nucleus</location>
    </subcellularLocation>
</comment>
<keyword evidence="5" id="KW-0804">Transcription</keyword>
<dbReference type="OrthoDB" id="5065855at2759"/>
<dbReference type="InterPro" id="IPR044810">
    <property type="entry name" value="WRKY_plant"/>
</dbReference>
<dbReference type="SUPFAM" id="SSF118290">
    <property type="entry name" value="WRKY DNA-binding domain"/>
    <property type="match status" value="1"/>
</dbReference>
<evidence type="ECO:0000256" key="6">
    <source>
        <dbReference type="ARBA" id="ARBA00023242"/>
    </source>
</evidence>
<evidence type="ECO:0000256" key="1">
    <source>
        <dbReference type="ARBA" id="ARBA00004123"/>
    </source>
</evidence>
<evidence type="ECO:0000313" key="9">
    <source>
        <dbReference type="Proteomes" id="UP000636709"/>
    </source>
</evidence>
<dbReference type="InterPro" id="IPR036576">
    <property type="entry name" value="WRKY_dom_sf"/>
</dbReference>
<dbReference type="FunFam" id="2.20.25.80:FF:000006">
    <property type="entry name" value="WRKY transcription factor"/>
    <property type="match status" value="1"/>
</dbReference>
<dbReference type="PROSITE" id="PS50811">
    <property type="entry name" value="WRKY"/>
    <property type="match status" value="1"/>
</dbReference>
<reference evidence="8" key="1">
    <citation type="submission" date="2020-07" db="EMBL/GenBank/DDBJ databases">
        <title>Genome sequence and genetic diversity analysis of an under-domesticated orphan crop, white fonio (Digitaria exilis).</title>
        <authorList>
            <person name="Bennetzen J.L."/>
            <person name="Chen S."/>
            <person name="Ma X."/>
            <person name="Wang X."/>
            <person name="Yssel A.E.J."/>
            <person name="Chaluvadi S.R."/>
            <person name="Johnson M."/>
            <person name="Gangashetty P."/>
            <person name="Hamidou F."/>
            <person name="Sanogo M.D."/>
            <person name="Zwaenepoel A."/>
            <person name="Wallace J."/>
            <person name="Van De Peer Y."/>
            <person name="Van Deynze A."/>
        </authorList>
    </citation>
    <scope>NUCLEOTIDE SEQUENCE</scope>
    <source>
        <tissue evidence="8">Leaves</tissue>
    </source>
</reference>
<evidence type="ECO:0000256" key="2">
    <source>
        <dbReference type="ARBA" id="ARBA00022737"/>
    </source>
</evidence>
<dbReference type="Gene3D" id="2.20.25.80">
    <property type="entry name" value="WRKY domain"/>
    <property type="match status" value="1"/>
</dbReference>
<keyword evidence="2" id="KW-0677">Repeat</keyword>
<organism evidence="8 9">
    <name type="scientific">Digitaria exilis</name>
    <dbReference type="NCBI Taxonomy" id="1010633"/>
    <lineage>
        <taxon>Eukaryota</taxon>
        <taxon>Viridiplantae</taxon>
        <taxon>Streptophyta</taxon>
        <taxon>Embryophyta</taxon>
        <taxon>Tracheophyta</taxon>
        <taxon>Spermatophyta</taxon>
        <taxon>Magnoliopsida</taxon>
        <taxon>Liliopsida</taxon>
        <taxon>Poales</taxon>
        <taxon>Poaceae</taxon>
        <taxon>PACMAD clade</taxon>
        <taxon>Panicoideae</taxon>
        <taxon>Panicodae</taxon>
        <taxon>Paniceae</taxon>
        <taxon>Anthephorinae</taxon>
        <taxon>Digitaria</taxon>
    </lineage>
</organism>
<evidence type="ECO:0000259" key="7">
    <source>
        <dbReference type="PROSITE" id="PS50811"/>
    </source>
</evidence>
<dbReference type="AlphaFoldDB" id="A0A834ZZH8"/>
<evidence type="ECO:0000313" key="8">
    <source>
        <dbReference type="EMBL" id="KAF8646590.1"/>
    </source>
</evidence>
<dbReference type="GO" id="GO:0005634">
    <property type="term" value="C:nucleus"/>
    <property type="evidence" value="ECO:0007669"/>
    <property type="project" value="UniProtKB-SubCell"/>
</dbReference>
<dbReference type="SMART" id="SM00774">
    <property type="entry name" value="WRKY"/>
    <property type="match status" value="1"/>
</dbReference>
<dbReference type="GO" id="GO:0043565">
    <property type="term" value="F:sequence-specific DNA binding"/>
    <property type="evidence" value="ECO:0007669"/>
    <property type="project" value="InterPro"/>
</dbReference>
<keyword evidence="3" id="KW-0805">Transcription regulation</keyword>
<dbReference type="PANTHER" id="PTHR31221:SF360">
    <property type="entry name" value="WRKY DOMAIN-CONTAINING PROTEIN"/>
    <property type="match status" value="1"/>
</dbReference>
<keyword evidence="4" id="KW-0238">DNA-binding</keyword>
<dbReference type="Proteomes" id="UP000636709">
    <property type="component" value="Unassembled WGS sequence"/>
</dbReference>
<evidence type="ECO:0000256" key="4">
    <source>
        <dbReference type="ARBA" id="ARBA00023125"/>
    </source>
</evidence>